<dbReference type="InterPro" id="IPR019758">
    <property type="entry name" value="Pept_S26A_signal_pept_1_CS"/>
</dbReference>
<keyword evidence="5" id="KW-0812">Transmembrane</keyword>
<dbReference type="Proteomes" id="UP001628668">
    <property type="component" value="Unassembled WGS sequence"/>
</dbReference>
<dbReference type="PROSITE" id="PS00760">
    <property type="entry name" value="SPASE_I_2"/>
    <property type="match status" value="1"/>
</dbReference>
<dbReference type="GO" id="GO:0009003">
    <property type="term" value="F:signal peptidase activity"/>
    <property type="evidence" value="ECO:0007669"/>
    <property type="project" value="UniProtKB-EC"/>
</dbReference>
<dbReference type="EMBL" id="JBJOSA010000015">
    <property type="protein sequence ID" value="MFL8938237.1"/>
    <property type="molecule type" value="Genomic_DNA"/>
</dbReference>
<evidence type="ECO:0000256" key="2">
    <source>
        <dbReference type="ARBA" id="ARBA00004401"/>
    </source>
</evidence>
<evidence type="ECO:0000256" key="5">
    <source>
        <dbReference type="RuleBase" id="RU362042"/>
    </source>
</evidence>
<gene>
    <name evidence="7" type="primary">lepB</name>
    <name evidence="7" type="ORF">ACKA06_15710</name>
</gene>
<dbReference type="PANTHER" id="PTHR43390">
    <property type="entry name" value="SIGNAL PEPTIDASE I"/>
    <property type="match status" value="1"/>
</dbReference>
<dbReference type="InterPro" id="IPR019757">
    <property type="entry name" value="Pept_S26A_signal_pept_1_Lys-AS"/>
</dbReference>
<comment type="similarity">
    <text evidence="5">Belongs to the peptidase S26 family.</text>
</comment>
<reference evidence="7 8" key="1">
    <citation type="submission" date="2024-12" db="EMBL/GenBank/DDBJ databases">
        <authorList>
            <person name="Li X."/>
            <person name="Zhang D."/>
        </authorList>
    </citation>
    <scope>NUCLEOTIDE SEQUENCE [LARGE SCALE GENOMIC DNA]</scope>
    <source>
        <strain evidence="7 8">JCM19602</strain>
    </source>
</reference>
<dbReference type="PROSITE" id="PS00761">
    <property type="entry name" value="SPASE_I_3"/>
    <property type="match status" value="1"/>
</dbReference>
<proteinExistence type="inferred from homology"/>
<dbReference type="Gene3D" id="2.10.109.10">
    <property type="entry name" value="Umud Fragment, subunit A"/>
    <property type="match status" value="1"/>
</dbReference>
<keyword evidence="5" id="KW-1133">Transmembrane helix</keyword>
<feature type="transmembrane region" description="Helical" evidence="5">
    <location>
        <begin position="12"/>
        <end position="35"/>
    </location>
</feature>
<dbReference type="Pfam" id="PF10502">
    <property type="entry name" value="Peptidase_S26"/>
    <property type="match status" value="1"/>
</dbReference>
<dbReference type="RefSeq" id="WP_032086058.1">
    <property type="nucleotide sequence ID" value="NZ_JBJOSA010000015.1"/>
</dbReference>
<keyword evidence="4 5" id="KW-0378">Hydrolase</keyword>
<dbReference type="SUPFAM" id="SSF51306">
    <property type="entry name" value="LexA/Signal peptidase"/>
    <property type="match status" value="1"/>
</dbReference>
<evidence type="ECO:0000313" key="8">
    <source>
        <dbReference type="Proteomes" id="UP001628668"/>
    </source>
</evidence>
<dbReference type="PRINTS" id="PR00727">
    <property type="entry name" value="LEADERPTASE"/>
</dbReference>
<dbReference type="CDD" id="cd06530">
    <property type="entry name" value="S26_SPase_I"/>
    <property type="match status" value="1"/>
</dbReference>
<dbReference type="EC" id="3.4.21.89" evidence="3 5"/>
<keyword evidence="8" id="KW-1185">Reference proteome</keyword>
<comment type="caution">
    <text evidence="7">The sequence shown here is derived from an EMBL/GenBank/DDBJ whole genome shotgun (WGS) entry which is preliminary data.</text>
</comment>
<comment type="catalytic activity">
    <reaction evidence="1 5">
        <text>Cleavage of hydrophobic, N-terminal signal or leader sequences from secreted and periplasmic proteins.</text>
        <dbReference type="EC" id="3.4.21.89"/>
    </reaction>
</comment>
<evidence type="ECO:0000256" key="3">
    <source>
        <dbReference type="ARBA" id="ARBA00013208"/>
    </source>
</evidence>
<evidence type="ECO:0000259" key="6">
    <source>
        <dbReference type="Pfam" id="PF10502"/>
    </source>
</evidence>
<protein>
    <recommendedName>
        <fullName evidence="3 5">Signal peptidase I</fullName>
        <ecNumber evidence="3 5">3.4.21.89</ecNumber>
    </recommendedName>
</protein>
<feature type="domain" description="Peptidase S26" evidence="6">
    <location>
        <begin position="9"/>
        <end position="170"/>
    </location>
</feature>
<keyword evidence="5" id="KW-0645">Protease</keyword>
<sequence length="181" mass="20541">MAKKKNETFEWIKSLGVALVIVLVVRAFLFTPILVDGASMNTTLHDQDRMIVSKIGEPERFDIVVFHANEKQDYIKRVIGLPGDKIEYRDDTLYVNGKAYKEPYLDEQKAQIEGELTRSFKLEDTAVGQATVPEGHLFVMGDNRRNSTDSRIIGAVPMDQVVGTTNVVFYPFKDMKIIKNK</sequence>
<accession>A0ABW8VVP8</accession>
<dbReference type="InterPro" id="IPR019533">
    <property type="entry name" value="Peptidase_S26"/>
</dbReference>
<name>A0ABW8VVP8_9BACI</name>
<keyword evidence="5" id="KW-0472">Membrane</keyword>
<dbReference type="NCBIfam" id="TIGR02227">
    <property type="entry name" value="sigpep_I_bact"/>
    <property type="match status" value="1"/>
</dbReference>
<dbReference type="InterPro" id="IPR036286">
    <property type="entry name" value="LexA/Signal_pep-like_sf"/>
</dbReference>
<evidence type="ECO:0000256" key="4">
    <source>
        <dbReference type="ARBA" id="ARBA00022801"/>
    </source>
</evidence>
<dbReference type="PANTHER" id="PTHR43390:SF8">
    <property type="entry name" value="SIGNAL PEPTIDASE I"/>
    <property type="match status" value="1"/>
</dbReference>
<comment type="subcellular location">
    <subcellularLocation>
        <location evidence="2">Cell membrane</location>
        <topology evidence="2">Single-pass type II membrane protein</topology>
    </subcellularLocation>
    <subcellularLocation>
        <location evidence="5">Membrane</location>
        <topology evidence="5">Single-pass type II membrane protein</topology>
    </subcellularLocation>
</comment>
<organism evidence="7 8">
    <name type="scientific">Rossellomorea oryzaecorticis</name>
    <dbReference type="NCBI Taxonomy" id="1396505"/>
    <lineage>
        <taxon>Bacteria</taxon>
        <taxon>Bacillati</taxon>
        <taxon>Bacillota</taxon>
        <taxon>Bacilli</taxon>
        <taxon>Bacillales</taxon>
        <taxon>Bacillaceae</taxon>
        <taxon>Rossellomorea</taxon>
    </lineage>
</organism>
<dbReference type="InterPro" id="IPR000223">
    <property type="entry name" value="Pept_S26A_signal_pept_1"/>
</dbReference>
<evidence type="ECO:0000313" key="7">
    <source>
        <dbReference type="EMBL" id="MFL8938237.1"/>
    </source>
</evidence>
<evidence type="ECO:0000256" key="1">
    <source>
        <dbReference type="ARBA" id="ARBA00000677"/>
    </source>
</evidence>